<comment type="caution">
    <text evidence="1">The sequence shown here is derived from an EMBL/GenBank/DDBJ whole genome shotgun (WGS) entry which is preliminary data.</text>
</comment>
<gene>
    <name evidence="1" type="ORF">DFJ43DRAFT_1042097</name>
</gene>
<protein>
    <recommendedName>
        <fullName evidence="3">DDE-1 domain-containing protein</fullName>
    </recommendedName>
</protein>
<accession>A0AA38JH35</accession>
<dbReference type="PANTHER" id="PTHR35871">
    <property type="entry name" value="EXPRESSED PROTEIN"/>
    <property type="match status" value="1"/>
</dbReference>
<organism evidence="1 2">
    <name type="scientific">Lentinula guzmanii</name>
    <dbReference type="NCBI Taxonomy" id="2804957"/>
    <lineage>
        <taxon>Eukaryota</taxon>
        <taxon>Fungi</taxon>
        <taxon>Dikarya</taxon>
        <taxon>Basidiomycota</taxon>
        <taxon>Agaricomycotina</taxon>
        <taxon>Agaricomycetes</taxon>
        <taxon>Agaricomycetidae</taxon>
        <taxon>Agaricales</taxon>
        <taxon>Marasmiineae</taxon>
        <taxon>Omphalotaceae</taxon>
        <taxon>Lentinula</taxon>
    </lineage>
</organism>
<keyword evidence="2" id="KW-1185">Reference proteome</keyword>
<reference evidence="1" key="2">
    <citation type="journal article" date="2023" name="Proc. Natl. Acad. Sci. U.S.A.">
        <title>A global phylogenomic analysis of the shiitake genus Lentinula.</title>
        <authorList>
            <person name="Sierra-Patev S."/>
            <person name="Min B."/>
            <person name="Naranjo-Ortiz M."/>
            <person name="Looney B."/>
            <person name="Konkel Z."/>
            <person name="Slot J.C."/>
            <person name="Sakamoto Y."/>
            <person name="Steenwyk J.L."/>
            <person name="Rokas A."/>
            <person name="Carro J."/>
            <person name="Camarero S."/>
            <person name="Ferreira P."/>
            <person name="Molpeceres G."/>
            <person name="Ruiz-Duenas F.J."/>
            <person name="Serrano A."/>
            <person name="Henrissat B."/>
            <person name="Drula E."/>
            <person name="Hughes K.W."/>
            <person name="Mata J.L."/>
            <person name="Ishikawa N.K."/>
            <person name="Vargas-Isla R."/>
            <person name="Ushijima S."/>
            <person name="Smith C.A."/>
            <person name="Donoghue J."/>
            <person name="Ahrendt S."/>
            <person name="Andreopoulos W."/>
            <person name="He G."/>
            <person name="LaButti K."/>
            <person name="Lipzen A."/>
            <person name="Ng V."/>
            <person name="Riley R."/>
            <person name="Sandor L."/>
            <person name="Barry K."/>
            <person name="Martinez A.T."/>
            <person name="Xiao Y."/>
            <person name="Gibbons J.G."/>
            <person name="Terashima K."/>
            <person name="Grigoriev I.V."/>
            <person name="Hibbett D."/>
        </authorList>
    </citation>
    <scope>NUCLEOTIDE SEQUENCE</scope>
    <source>
        <strain evidence="1">ET3784</strain>
    </source>
</reference>
<sequence length="338" mass="37442">MSTQMKLDSFGLKGNAPVNHGPRASNNCKPAFVQVCIESIEPDFDAIAQIPPGDCSPSVQVSIESVGPDLCAIEDHLPAPLESPNCVFSPDETPGIEGNEDWEDELINNAACSDHVCDWAELRDEIKSKLAHAKRKRLPLGQINQLLIIQNFATLQLKGLLKMRASKEIALQWHENSVLWKGVYVDGHERTDLERKPPLLLQGGKEIIAQFHNELGFHVNDFKVSSWLGPGQLILQKKGQGCLIHVSDFINEANGCLICQDEVGNIRQDARQIIYPSSNGNAWWDTQQQDAINIFKEAHPTCQALFIFDQSPAHASLGPDALKAFEMNKGNGGKQRIW</sequence>
<evidence type="ECO:0008006" key="3">
    <source>
        <dbReference type="Google" id="ProtNLM"/>
    </source>
</evidence>
<evidence type="ECO:0000313" key="1">
    <source>
        <dbReference type="EMBL" id="KAJ3722699.1"/>
    </source>
</evidence>
<dbReference type="PANTHER" id="PTHR35871:SF1">
    <property type="entry name" value="CXC1-LIKE CYSTEINE CLUSTER ASSOCIATED WITH KDZ TRANSPOSASES DOMAIN-CONTAINING PROTEIN"/>
    <property type="match status" value="1"/>
</dbReference>
<dbReference type="AlphaFoldDB" id="A0AA38JH35"/>
<evidence type="ECO:0000313" key="2">
    <source>
        <dbReference type="Proteomes" id="UP001176059"/>
    </source>
</evidence>
<dbReference type="EMBL" id="JANVFO010000055">
    <property type="protein sequence ID" value="KAJ3722699.1"/>
    <property type="molecule type" value="Genomic_DNA"/>
</dbReference>
<dbReference type="Proteomes" id="UP001176059">
    <property type="component" value="Unassembled WGS sequence"/>
</dbReference>
<proteinExistence type="predicted"/>
<reference evidence="1" key="1">
    <citation type="submission" date="2022-08" db="EMBL/GenBank/DDBJ databases">
        <authorList>
            <consortium name="DOE Joint Genome Institute"/>
            <person name="Min B."/>
            <person name="Sierra-Patev S."/>
            <person name="Naranjo-Ortiz M."/>
            <person name="Looney B."/>
            <person name="Konkel Z."/>
            <person name="Slot J.C."/>
            <person name="Sakamoto Y."/>
            <person name="Steenwyk J.L."/>
            <person name="Rokas A."/>
            <person name="Carro J."/>
            <person name="Camarero S."/>
            <person name="Ferreira P."/>
            <person name="Molpeceres G."/>
            <person name="Ruiz-duenas F.J."/>
            <person name="Serrano A."/>
            <person name="Henrissat B."/>
            <person name="Drula E."/>
            <person name="Hughes K.W."/>
            <person name="Mata J.L."/>
            <person name="Ishikawa N.K."/>
            <person name="Vargas-Isla R."/>
            <person name="Ushijima S."/>
            <person name="Smith C.A."/>
            <person name="Ahrendt S."/>
            <person name="Andreopoulos W."/>
            <person name="He G."/>
            <person name="LaButti K."/>
            <person name="Lipzen A."/>
            <person name="Ng V."/>
            <person name="Riley R."/>
            <person name="Sandor L."/>
            <person name="Barry K."/>
            <person name="Martinez A.T."/>
            <person name="Xiao Y."/>
            <person name="Gibbons J.G."/>
            <person name="Terashima K."/>
            <person name="Hibbett D.S."/>
            <person name="Grigoriev I.V."/>
        </authorList>
    </citation>
    <scope>NUCLEOTIDE SEQUENCE</scope>
    <source>
        <strain evidence="1">ET3784</strain>
    </source>
</reference>
<name>A0AA38JH35_9AGAR</name>